<dbReference type="InterPro" id="IPR011047">
    <property type="entry name" value="Quinoprotein_ADH-like_sf"/>
</dbReference>
<evidence type="ECO:0000313" key="1">
    <source>
        <dbReference type="EMBL" id="MBI5250524.1"/>
    </source>
</evidence>
<organism evidence="1 2">
    <name type="scientific">Desulfomonile tiedjei</name>
    <dbReference type="NCBI Taxonomy" id="2358"/>
    <lineage>
        <taxon>Bacteria</taxon>
        <taxon>Pseudomonadati</taxon>
        <taxon>Thermodesulfobacteriota</taxon>
        <taxon>Desulfomonilia</taxon>
        <taxon>Desulfomonilales</taxon>
        <taxon>Desulfomonilaceae</taxon>
        <taxon>Desulfomonile</taxon>
    </lineage>
</organism>
<dbReference type="AlphaFoldDB" id="A0A9D6V482"/>
<accession>A0A9D6V482</accession>
<dbReference type="Proteomes" id="UP000807825">
    <property type="component" value="Unassembled WGS sequence"/>
</dbReference>
<proteinExistence type="predicted"/>
<comment type="caution">
    <text evidence="1">The sequence shown here is derived from an EMBL/GenBank/DDBJ whole genome shotgun (WGS) entry which is preliminary data.</text>
</comment>
<sequence length="140" mass="15692">MLSDRPQIVGEEVAIDIRNGMSDAELILKYRLSARHLLSLFKKLVEAGLISEKELGDRVDLFSAERDVQLAEPCIEEELVPGLPSVKWKFKCDGWVFSSPTIVSELNSAFFGSWDGHLYSVDCGSGRLNWKFKTGDVVRS</sequence>
<dbReference type="Gene3D" id="2.130.10.10">
    <property type="entry name" value="YVTN repeat-like/Quinoprotein amine dehydrogenase"/>
    <property type="match status" value="1"/>
</dbReference>
<feature type="non-terminal residue" evidence="1">
    <location>
        <position position="140"/>
    </location>
</feature>
<gene>
    <name evidence="1" type="ORF">HY912_13610</name>
</gene>
<dbReference type="SUPFAM" id="SSF50998">
    <property type="entry name" value="Quinoprotein alcohol dehydrogenase-like"/>
    <property type="match status" value="1"/>
</dbReference>
<protein>
    <submittedName>
        <fullName evidence="1">PQQ-like beta-propeller repeat protein</fullName>
    </submittedName>
</protein>
<reference evidence="1" key="1">
    <citation type="submission" date="2020-07" db="EMBL/GenBank/DDBJ databases">
        <title>Huge and variable diversity of episymbiotic CPR bacteria and DPANN archaea in groundwater ecosystems.</title>
        <authorList>
            <person name="He C.Y."/>
            <person name="Keren R."/>
            <person name="Whittaker M."/>
            <person name="Farag I.F."/>
            <person name="Doudna J."/>
            <person name="Cate J.H.D."/>
            <person name="Banfield J.F."/>
        </authorList>
    </citation>
    <scope>NUCLEOTIDE SEQUENCE</scope>
    <source>
        <strain evidence="1">NC_groundwater_1664_Pr3_B-0.1um_52_9</strain>
    </source>
</reference>
<dbReference type="InterPro" id="IPR015943">
    <property type="entry name" value="WD40/YVTN_repeat-like_dom_sf"/>
</dbReference>
<dbReference type="EMBL" id="JACRDE010000355">
    <property type="protein sequence ID" value="MBI5250524.1"/>
    <property type="molecule type" value="Genomic_DNA"/>
</dbReference>
<name>A0A9D6V482_9BACT</name>
<evidence type="ECO:0000313" key="2">
    <source>
        <dbReference type="Proteomes" id="UP000807825"/>
    </source>
</evidence>